<accession>A0A6M3J1H3</accession>
<protein>
    <recommendedName>
        <fullName evidence="2">Calcineurin-like phosphoesterase</fullName>
    </recommendedName>
</protein>
<sequence>MSKSKKQSINNLVVVSDLHCGCRLALCPPHKIKLDEGGYYTPSKLQKKVYKCWEYFWNEWVPFETKGEPFAVVINGDSLDGVHHKSVTQVSNNLSDQANIAEELLKPVVDLCKGRFYFIRGTEAHVGPSGQEEERLAKVLGAIPDEEGRFSRWEMKIRIGWGLVHLTHHIGTSSSMAYETSAIQRALQNMYVEAARWENEPPDCLVRSHRHRNCETRVRIKKNGRVGFASSFTTAGWQLKTPFVYRTAGSDTKPQIGGSMVRCGDSDIFAKHCIWDIEETKIETPEA</sequence>
<dbReference type="AlphaFoldDB" id="A0A6M3J1H3"/>
<evidence type="ECO:0000313" key="1">
    <source>
        <dbReference type="EMBL" id="QJA63147.1"/>
    </source>
</evidence>
<gene>
    <name evidence="1" type="ORF">MM415B00647_0020</name>
</gene>
<reference evidence="1" key="1">
    <citation type="submission" date="2020-03" db="EMBL/GenBank/DDBJ databases">
        <title>The deep terrestrial virosphere.</title>
        <authorList>
            <person name="Holmfeldt K."/>
            <person name="Nilsson E."/>
            <person name="Simone D."/>
            <person name="Lopez-Fernandez M."/>
            <person name="Wu X."/>
            <person name="de Brujin I."/>
            <person name="Lundin D."/>
            <person name="Andersson A."/>
            <person name="Bertilsson S."/>
            <person name="Dopson M."/>
        </authorList>
    </citation>
    <scope>NUCLEOTIDE SEQUENCE</scope>
    <source>
        <strain evidence="1">MM415B00647</strain>
    </source>
</reference>
<evidence type="ECO:0008006" key="2">
    <source>
        <dbReference type="Google" id="ProtNLM"/>
    </source>
</evidence>
<organism evidence="1">
    <name type="scientific">viral metagenome</name>
    <dbReference type="NCBI Taxonomy" id="1070528"/>
    <lineage>
        <taxon>unclassified sequences</taxon>
        <taxon>metagenomes</taxon>
        <taxon>organismal metagenomes</taxon>
    </lineage>
</organism>
<name>A0A6M3J1H3_9ZZZZ</name>
<proteinExistence type="predicted"/>
<dbReference type="EMBL" id="MT141491">
    <property type="protein sequence ID" value="QJA63147.1"/>
    <property type="molecule type" value="Genomic_DNA"/>
</dbReference>